<dbReference type="OMA" id="FALIMVE"/>
<evidence type="ECO:0000313" key="1">
    <source>
        <dbReference type="EMBL" id="KHJ33097.1"/>
    </source>
</evidence>
<comment type="caution">
    <text evidence="1">The sequence shown here is derived from an EMBL/GenBank/DDBJ whole genome shotgun (WGS) entry which is preliminary data.</text>
</comment>
<sequence>MLAVVESIQYGSQATQESLEIQRQIAKIGASIHTPRDETYTYASLKSLAKQKIANLADDWWRLHRPHRYKELNISFVQQSKEIYLSRRILGRLIASRTGHGVFEVYHSQFSHPETSKYVCGAVKSPEHFFFCRRSRRAARKANESRPTHEAINWFLGTSDGARAFALIMVEEI</sequence>
<evidence type="ECO:0000313" key="2">
    <source>
        <dbReference type="Proteomes" id="UP000030854"/>
    </source>
</evidence>
<keyword evidence="2" id="KW-1185">Reference proteome</keyword>
<dbReference type="AlphaFoldDB" id="A0A0B1P319"/>
<dbReference type="Proteomes" id="UP000030854">
    <property type="component" value="Unassembled WGS sequence"/>
</dbReference>
<gene>
    <name evidence="1" type="ORF">EV44_g3846</name>
</gene>
<accession>A0A0B1P319</accession>
<name>A0A0B1P319_UNCNE</name>
<dbReference type="HOGENOM" id="CLU_1548760_0_0_1"/>
<proteinExistence type="predicted"/>
<organism evidence="1 2">
    <name type="scientific">Uncinula necator</name>
    <name type="common">Grape powdery mildew</name>
    <dbReference type="NCBI Taxonomy" id="52586"/>
    <lineage>
        <taxon>Eukaryota</taxon>
        <taxon>Fungi</taxon>
        <taxon>Dikarya</taxon>
        <taxon>Ascomycota</taxon>
        <taxon>Pezizomycotina</taxon>
        <taxon>Leotiomycetes</taxon>
        <taxon>Erysiphales</taxon>
        <taxon>Erysiphaceae</taxon>
        <taxon>Erysiphe</taxon>
    </lineage>
</organism>
<protein>
    <submittedName>
        <fullName evidence="1">Uncharacterized protein</fullName>
    </submittedName>
</protein>
<reference evidence="1 2" key="1">
    <citation type="journal article" date="2014" name="BMC Genomics">
        <title>Adaptive genomic structural variation in the grape powdery mildew pathogen, Erysiphe necator.</title>
        <authorList>
            <person name="Jones L."/>
            <person name="Riaz S."/>
            <person name="Morales-Cruz A."/>
            <person name="Amrine K.C."/>
            <person name="McGuire B."/>
            <person name="Gubler W.D."/>
            <person name="Walker M.A."/>
            <person name="Cantu D."/>
        </authorList>
    </citation>
    <scope>NUCLEOTIDE SEQUENCE [LARGE SCALE GENOMIC DNA]</scope>
    <source>
        <strain evidence="2">c</strain>
    </source>
</reference>
<dbReference type="STRING" id="52586.A0A0B1P319"/>
<dbReference type="EMBL" id="JNVN01001624">
    <property type="protein sequence ID" value="KHJ33097.1"/>
    <property type="molecule type" value="Genomic_DNA"/>
</dbReference>